<dbReference type="Pfam" id="PF06962">
    <property type="entry name" value="rRNA_methylase"/>
    <property type="match status" value="1"/>
</dbReference>
<dbReference type="InterPro" id="IPR029063">
    <property type="entry name" value="SAM-dependent_MTases_sf"/>
</dbReference>
<organism evidence="1 2">
    <name type="scientific">Zea mays</name>
    <name type="common">Maize</name>
    <dbReference type="NCBI Taxonomy" id="4577"/>
    <lineage>
        <taxon>Eukaryota</taxon>
        <taxon>Viridiplantae</taxon>
        <taxon>Streptophyta</taxon>
        <taxon>Embryophyta</taxon>
        <taxon>Tracheophyta</taxon>
        <taxon>Spermatophyta</taxon>
        <taxon>Magnoliopsida</taxon>
        <taxon>Liliopsida</taxon>
        <taxon>Poales</taxon>
        <taxon>Poaceae</taxon>
        <taxon>PACMAD clade</taxon>
        <taxon>Panicoideae</taxon>
        <taxon>Andropogonodae</taxon>
        <taxon>Andropogoneae</taxon>
        <taxon>Tripsacinae</taxon>
        <taxon>Zea</taxon>
    </lineage>
</organism>
<dbReference type="SUPFAM" id="SSF53335">
    <property type="entry name" value="S-adenosyl-L-methionine-dependent methyltransferases"/>
    <property type="match status" value="1"/>
</dbReference>
<reference evidence="1 2" key="1">
    <citation type="journal article" date="2018" name="Nat. Genet.">
        <title>Extensive intraspecific gene order and gene structural variations between Mo17 and other maize genomes.</title>
        <authorList>
            <person name="Sun S."/>
            <person name="Zhou Y."/>
            <person name="Chen J."/>
            <person name="Shi J."/>
            <person name="Zhao H."/>
            <person name="Zhao H."/>
            <person name="Song W."/>
            <person name="Zhang M."/>
            <person name="Cui Y."/>
            <person name="Dong X."/>
            <person name="Liu H."/>
            <person name="Ma X."/>
            <person name="Jiao Y."/>
            <person name="Wang B."/>
            <person name="Wei X."/>
            <person name="Stein J.C."/>
            <person name="Glaubitz J.C."/>
            <person name="Lu F."/>
            <person name="Yu G."/>
            <person name="Liang C."/>
            <person name="Fengler K."/>
            <person name="Li B."/>
            <person name="Rafalski A."/>
            <person name="Schnable P.S."/>
            <person name="Ware D.H."/>
            <person name="Buckler E.S."/>
            <person name="Lai J."/>
        </authorList>
    </citation>
    <scope>NUCLEOTIDE SEQUENCE [LARGE SCALE GENOMIC DNA]</scope>
    <source>
        <strain evidence="2">cv. Missouri 17</strain>
        <tissue evidence="1">Seedling</tissue>
    </source>
</reference>
<evidence type="ECO:0000313" key="2">
    <source>
        <dbReference type="Proteomes" id="UP000251960"/>
    </source>
</evidence>
<gene>
    <name evidence="1" type="primary">ytqB</name>
    <name evidence="1" type="ORF">Zm00014a_013758</name>
</gene>
<protein>
    <submittedName>
        <fullName evidence="1">Putative rRNA methylase YtqB</fullName>
    </submittedName>
</protein>
<sequence>MMPPPLQPPLSLRLHLLFRSETLIPLLRRRPSCDAPHCRTRRYISVRASAAQLAAADVSTAQQPALELGLEAAAAGFVTGKRKATEVAHAFWRNIVQKGDTVVDATCGNGNDTLALLKMVADETGRGRVYGMDIQDSAIENTSSFLKMAVDDERQRGLVKLFPICHSRMEEIVPKDAPVRLVAFNLGYLPGGDKTVITVPRTTELALRAASRILSSGGLISVLVYIGHPGGRTLNSGQIWLKEVVVALLIFFSLIPRDELDVVESFSSSLPVDTWVTCKLQMLNRPVSPVLVLLNKK</sequence>
<keyword evidence="1" id="KW-0808">Transferase</keyword>
<dbReference type="ExpressionAtlas" id="A0A3L6EAM0">
    <property type="expression patterns" value="baseline and differential"/>
</dbReference>
<dbReference type="InterPro" id="IPR010719">
    <property type="entry name" value="MnmM_MeTrfase"/>
</dbReference>
<dbReference type="PANTHER" id="PTHR35276">
    <property type="entry name" value="S-ADENOSYL-L-METHIONINE-DEPENDENT METHYLTRANSFERASES SUPERFAMILY PROTEIN"/>
    <property type="match status" value="1"/>
</dbReference>
<dbReference type="PANTHER" id="PTHR35276:SF1">
    <property type="entry name" value="TRNA (MNM(5)S(2)U34)-METHYLTRANSFERASE, CHLOROPLASTIC"/>
    <property type="match status" value="1"/>
</dbReference>
<evidence type="ECO:0000313" key="1">
    <source>
        <dbReference type="EMBL" id="PWZ17860.1"/>
    </source>
</evidence>
<keyword evidence="1" id="KW-0489">Methyltransferase</keyword>
<dbReference type="Gene3D" id="3.40.50.150">
    <property type="entry name" value="Vaccinia Virus protein VP39"/>
    <property type="match status" value="1"/>
</dbReference>
<dbReference type="EMBL" id="NCVQ01000007">
    <property type="protein sequence ID" value="PWZ17860.1"/>
    <property type="molecule type" value="Genomic_DNA"/>
</dbReference>
<dbReference type="GO" id="GO:0032259">
    <property type="term" value="P:methylation"/>
    <property type="evidence" value="ECO:0007669"/>
    <property type="project" value="UniProtKB-KW"/>
</dbReference>
<dbReference type="AlphaFoldDB" id="A0A3L6EAM0"/>
<comment type="caution">
    <text evidence="1">The sequence shown here is derived from an EMBL/GenBank/DDBJ whole genome shotgun (WGS) entry which is preliminary data.</text>
</comment>
<dbReference type="Proteomes" id="UP000251960">
    <property type="component" value="Chromosome 6"/>
</dbReference>
<accession>A0A3L6EAM0</accession>
<name>A0A3L6EAM0_MAIZE</name>
<dbReference type="GO" id="GO:0008168">
    <property type="term" value="F:methyltransferase activity"/>
    <property type="evidence" value="ECO:0007669"/>
    <property type="project" value="UniProtKB-KW"/>
</dbReference>
<proteinExistence type="predicted"/>